<keyword evidence="3" id="KW-1185">Reference proteome</keyword>
<dbReference type="SMART" id="SM00306">
    <property type="entry name" value="HintN"/>
    <property type="match status" value="1"/>
</dbReference>
<accession>H8G9F2</accession>
<evidence type="ECO:0000313" key="3">
    <source>
        <dbReference type="Proteomes" id="UP000004705"/>
    </source>
</evidence>
<dbReference type="RefSeq" id="WP_005440299.1">
    <property type="nucleotide sequence ID" value="NZ_CM001466.1"/>
</dbReference>
<dbReference type="InterPro" id="IPR003587">
    <property type="entry name" value="Hint_dom_N"/>
</dbReference>
<protein>
    <recommendedName>
        <fullName evidence="1">Hint domain-containing protein</fullName>
    </recommendedName>
</protein>
<dbReference type="EMBL" id="CM001466">
    <property type="protein sequence ID" value="EHY88514.1"/>
    <property type="molecule type" value="Genomic_DNA"/>
</dbReference>
<evidence type="ECO:0000259" key="1">
    <source>
        <dbReference type="SMART" id="SM00306"/>
    </source>
</evidence>
<proteinExistence type="predicted"/>
<feature type="non-terminal residue" evidence="2">
    <location>
        <position position="1"/>
    </location>
</feature>
<dbReference type="HOGENOM" id="CLU_812661_0_0_11"/>
<evidence type="ECO:0000313" key="2">
    <source>
        <dbReference type="EMBL" id="EHY88514.1"/>
    </source>
</evidence>
<dbReference type="Gene3D" id="2.170.16.10">
    <property type="entry name" value="Hedgehog/Intein (Hint) domain"/>
    <property type="match status" value="1"/>
</dbReference>
<dbReference type="Proteomes" id="UP000004705">
    <property type="component" value="Chromosome"/>
</dbReference>
<feature type="domain" description="Hint" evidence="1">
    <location>
        <begin position="75"/>
        <end position="180"/>
    </location>
</feature>
<sequence>RWLGADSGVGELGRQPELWWYGAEGDVTNAAFSCGAAAPLAGIAATFTKWFRKGADAAGDVAGAGRRSGGGPPGCSSFVPGTGVLLADGRVKPVEEVEVGDRVWATDPETGEEGPRTVVATITSSGIKELVEVTVDVDGADGDKTARVVATAEHPFWVDDQGRWLNADELTPGDGLRSASGDHIEITAIRQYVEVRRVHNLTISGIRTYYLDATDSSLLVHNTGCAIWDDIKATGPVIPGSGGVPATFELSAGGTSVWVNSNATKHIIEKAKSVSERGMSPEYVALTTQQQLRSFQAAVGGAIKEGSVPLNQRITVGGWQLEFSQRAQDRLPVVIHARSVR</sequence>
<dbReference type="Pfam" id="PF07591">
    <property type="entry name" value="PT-HINT"/>
    <property type="match status" value="1"/>
</dbReference>
<dbReference type="SUPFAM" id="SSF51294">
    <property type="entry name" value="Hedgehog/intein (Hint) domain"/>
    <property type="match status" value="1"/>
</dbReference>
<dbReference type="InterPro" id="IPR036844">
    <property type="entry name" value="Hint_dom_sf"/>
</dbReference>
<reference evidence="2 3" key="1">
    <citation type="journal article" date="2012" name="Stand. Genomic Sci.">
        <title>Genome sequence of the soil bacterium Saccharomonospora azurea type strain (NA-128(T)).</title>
        <authorList>
            <person name="Klenk H.P."/>
            <person name="Held B."/>
            <person name="Lucas S."/>
            <person name="Lapidus A."/>
            <person name="Copeland A."/>
            <person name="Hammon N."/>
            <person name="Pitluck S."/>
            <person name="Goodwin L.A."/>
            <person name="Han C."/>
            <person name="Tapia R."/>
            <person name="Brambilla E.M."/>
            <person name="Potter G."/>
            <person name="Land M."/>
            <person name="Ivanova N."/>
            <person name="Rohde M."/>
            <person name="Goker M."/>
            <person name="Detter J.C."/>
            <person name="Kyrpides N.C."/>
            <person name="Woyke T."/>
        </authorList>
    </citation>
    <scope>NUCLEOTIDE SEQUENCE [LARGE SCALE GENOMIC DNA]</scope>
    <source>
        <strain evidence="2 3">NA-128</strain>
    </source>
</reference>
<gene>
    <name evidence="2" type="ORF">SacazDRAFT_01587</name>
</gene>
<dbReference type="AlphaFoldDB" id="H8G9F2"/>
<organism evidence="2 3">
    <name type="scientific">Saccharomonospora azurea NA-128</name>
    <dbReference type="NCBI Taxonomy" id="882081"/>
    <lineage>
        <taxon>Bacteria</taxon>
        <taxon>Bacillati</taxon>
        <taxon>Actinomycetota</taxon>
        <taxon>Actinomycetes</taxon>
        <taxon>Pseudonocardiales</taxon>
        <taxon>Pseudonocardiaceae</taxon>
        <taxon>Saccharomonospora</taxon>
    </lineage>
</organism>
<name>H8G9F2_9PSEU</name>
<dbReference type="CDD" id="cd00081">
    <property type="entry name" value="Hint"/>
    <property type="match status" value="1"/>
</dbReference>